<organism evidence="2 3">
    <name type="scientific">Corynebacterium aquatimens</name>
    <dbReference type="NCBI Taxonomy" id="1190508"/>
    <lineage>
        <taxon>Bacteria</taxon>
        <taxon>Bacillati</taxon>
        <taxon>Actinomycetota</taxon>
        <taxon>Actinomycetes</taxon>
        <taxon>Mycobacteriales</taxon>
        <taxon>Corynebacteriaceae</taxon>
        <taxon>Corynebacterium</taxon>
    </lineage>
</organism>
<dbReference type="AlphaFoldDB" id="A0A931E071"/>
<dbReference type="Proteomes" id="UP000658613">
    <property type="component" value="Unassembled WGS sequence"/>
</dbReference>
<evidence type="ECO:0000313" key="2">
    <source>
        <dbReference type="EMBL" id="MBG6121447.1"/>
    </source>
</evidence>
<keyword evidence="1" id="KW-0472">Membrane</keyword>
<keyword evidence="1" id="KW-0812">Transmembrane</keyword>
<dbReference type="EMBL" id="JADOUE010000001">
    <property type="protein sequence ID" value="MBG6121447.1"/>
    <property type="molecule type" value="Genomic_DNA"/>
</dbReference>
<accession>A0A931E071</accession>
<gene>
    <name evidence="2" type="ORF">IW254_000416</name>
</gene>
<dbReference type="RefSeq" id="WP_290178000.1">
    <property type="nucleotide sequence ID" value="NZ_CP046980.1"/>
</dbReference>
<evidence type="ECO:0000313" key="3">
    <source>
        <dbReference type="Proteomes" id="UP000658613"/>
    </source>
</evidence>
<dbReference type="Pfam" id="PF19609">
    <property type="entry name" value="DUF6114"/>
    <property type="match status" value="1"/>
</dbReference>
<comment type="caution">
    <text evidence="2">The sequence shown here is derived from an EMBL/GenBank/DDBJ whole genome shotgun (WGS) entry which is preliminary data.</text>
</comment>
<name>A0A931E071_9CORY</name>
<keyword evidence="1" id="KW-1133">Transmembrane helix</keyword>
<evidence type="ECO:0000256" key="1">
    <source>
        <dbReference type="SAM" id="Phobius"/>
    </source>
</evidence>
<feature type="transmembrane region" description="Helical" evidence="1">
    <location>
        <begin position="54"/>
        <end position="74"/>
    </location>
</feature>
<protein>
    <recommendedName>
        <fullName evidence="4">Integral membrane protein</fullName>
    </recommendedName>
</protein>
<feature type="transmembrane region" description="Helical" evidence="1">
    <location>
        <begin position="28"/>
        <end position="48"/>
    </location>
</feature>
<keyword evidence="3" id="KW-1185">Reference proteome</keyword>
<sequence>MAAKTQNPQTNLKAKNKRFSTWRGSRPFGAGLCMILGGTVILTPAYLSLEVSNIQIQISTISGVSTLLIGVLLITCGLMTWFKPDARILTGITALLLGFVALPTSNFGGFVIGTLFALVGGALALSWAPGRRATPIDEEPNGHTLPEDHP</sequence>
<proteinExistence type="predicted"/>
<evidence type="ECO:0008006" key="4">
    <source>
        <dbReference type="Google" id="ProtNLM"/>
    </source>
</evidence>
<dbReference type="InterPro" id="IPR046096">
    <property type="entry name" value="DUF6114"/>
</dbReference>
<reference evidence="2" key="1">
    <citation type="submission" date="2020-11" db="EMBL/GenBank/DDBJ databases">
        <title>Sequencing the genomes of 1000 actinobacteria strains.</title>
        <authorList>
            <person name="Klenk H.-P."/>
        </authorList>
    </citation>
    <scope>NUCLEOTIDE SEQUENCE</scope>
    <source>
        <strain evidence="2">DSM 45632</strain>
    </source>
</reference>